<proteinExistence type="predicted"/>
<dbReference type="STRING" id="1905730.W5S_3885"/>
<name>A0A0H3I8Y8_PECPM</name>
<keyword evidence="3" id="KW-0732">Signal</keyword>
<feature type="domain" description="HTH araC/xylS-type" evidence="4">
    <location>
        <begin position="278"/>
        <end position="376"/>
    </location>
</feature>
<feature type="signal peptide" evidence="3">
    <location>
        <begin position="1"/>
        <end position="27"/>
    </location>
</feature>
<evidence type="ECO:0000256" key="3">
    <source>
        <dbReference type="SAM" id="SignalP"/>
    </source>
</evidence>
<feature type="chain" id="PRO_5002612037" evidence="3">
    <location>
        <begin position="28"/>
        <end position="377"/>
    </location>
</feature>
<dbReference type="PROSITE" id="PS01124">
    <property type="entry name" value="HTH_ARAC_FAMILY_2"/>
    <property type="match status" value="1"/>
</dbReference>
<dbReference type="InterPro" id="IPR018060">
    <property type="entry name" value="HTH_AraC"/>
</dbReference>
<dbReference type="PANTHER" id="PTHR47893">
    <property type="entry name" value="REGULATORY PROTEIN PCHR"/>
    <property type="match status" value="1"/>
</dbReference>
<dbReference type="SMART" id="SM00342">
    <property type="entry name" value="HTH_ARAC"/>
    <property type="match status" value="1"/>
</dbReference>
<dbReference type="InterPro" id="IPR009057">
    <property type="entry name" value="Homeodomain-like_sf"/>
</dbReference>
<evidence type="ECO:0000313" key="5">
    <source>
        <dbReference type="EMBL" id="AFI91948.1"/>
    </source>
</evidence>
<gene>
    <name evidence="5" type="ordered locus">W5S_3885</name>
</gene>
<sequence length="377" mass="42346">MLLRSICITILARSLLHLSFRTGFALAAKCFAKASKWKAQVEGFNQVGNHVRSFTQSSKPIFKDHIVQQSSLVANHYRFIGPRLIDNTPVLFGSFTVVQLNPHLILHTADVINRHNMKTQNLLDGAIKLAIVVSGNAHISFGHQELHLGESQPASLISLTEPTMFTRIGKRDEYERTITLTFDREWLYGNMMDTVGDWQAIHDFTQTHLATHLWTPSRQAQAIALQTLDAEPCQTPLQRLYLEMQCMSLIIEAFTSLTASLAQEKSSGVTLRGYHRIQQIRDMLESGSADHLSMSEIAKSVNMSESTLQRHFRQAFNMSVFEYLRNCRLQRAMLALQKDGIGIAQAASIAGYNSPANFATALRRAFGITPGQLKDRF</sequence>
<dbReference type="SUPFAM" id="SSF46689">
    <property type="entry name" value="Homeodomain-like"/>
    <property type="match status" value="2"/>
</dbReference>
<evidence type="ECO:0000259" key="4">
    <source>
        <dbReference type="PROSITE" id="PS01124"/>
    </source>
</evidence>
<dbReference type="KEGG" id="pec:W5S_3885"/>
<evidence type="ECO:0000313" key="6">
    <source>
        <dbReference type="Proteomes" id="UP000008044"/>
    </source>
</evidence>
<evidence type="ECO:0000256" key="2">
    <source>
        <dbReference type="ARBA" id="ARBA00023163"/>
    </source>
</evidence>
<keyword evidence="2" id="KW-0804">Transcription</keyword>
<reference evidence="5 6" key="1">
    <citation type="journal article" date="2012" name="J. Bacteriol.">
        <title>Genome sequence of Pectobacterium sp. strain SCC3193.</title>
        <authorList>
            <person name="Koskinen J.P."/>
            <person name="Laine P."/>
            <person name="Niemi O."/>
            <person name="Nykyri J."/>
            <person name="Harjunpaa H."/>
            <person name="Auvinen P."/>
            <person name="Paulin L."/>
            <person name="Pirhonen M."/>
            <person name="Palva T."/>
            <person name="Holm L."/>
        </authorList>
    </citation>
    <scope>NUCLEOTIDE SEQUENCE [LARGE SCALE GENOMIC DNA]</scope>
    <source>
        <strain evidence="5 6">SCC3193</strain>
    </source>
</reference>
<dbReference type="PATRIC" id="fig|1166016.3.peg.3950"/>
<dbReference type="eggNOG" id="COG2207">
    <property type="taxonomic scope" value="Bacteria"/>
</dbReference>
<organism evidence="5 6">
    <name type="scientific">Pectobacterium parmentieri</name>
    <dbReference type="NCBI Taxonomy" id="1905730"/>
    <lineage>
        <taxon>Bacteria</taxon>
        <taxon>Pseudomonadati</taxon>
        <taxon>Pseudomonadota</taxon>
        <taxon>Gammaproteobacteria</taxon>
        <taxon>Enterobacterales</taxon>
        <taxon>Pectobacteriaceae</taxon>
        <taxon>Pectobacterium</taxon>
    </lineage>
</organism>
<keyword evidence="1" id="KW-0805">Transcription regulation</keyword>
<dbReference type="HOGENOM" id="CLU_052345_1_1_6"/>
<dbReference type="Gene3D" id="1.10.10.60">
    <property type="entry name" value="Homeodomain-like"/>
    <property type="match status" value="1"/>
</dbReference>
<accession>A0A0H3I8Y8</accession>
<dbReference type="PANTHER" id="PTHR47893:SF1">
    <property type="entry name" value="REGULATORY PROTEIN PCHR"/>
    <property type="match status" value="1"/>
</dbReference>
<dbReference type="GO" id="GO:0043565">
    <property type="term" value="F:sequence-specific DNA binding"/>
    <property type="evidence" value="ECO:0007669"/>
    <property type="project" value="InterPro"/>
</dbReference>
<evidence type="ECO:0000256" key="1">
    <source>
        <dbReference type="ARBA" id="ARBA00023015"/>
    </source>
</evidence>
<protein>
    <submittedName>
        <fullName evidence="5">Transcriptional regulator PchR</fullName>
    </submittedName>
</protein>
<dbReference type="AlphaFoldDB" id="A0A0H3I8Y8"/>
<dbReference type="Pfam" id="PF12833">
    <property type="entry name" value="HTH_18"/>
    <property type="match status" value="1"/>
</dbReference>
<dbReference type="InterPro" id="IPR053142">
    <property type="entry name" value="PchR_regulatory_protein"/>
</dbReference>
<dbReference type="Proteomes" id="UP000008044">
    <property type="component" value="Chromosome"/>
</dbReference>
<dbReference type="EMBL" id="CP003415">
    <property type="protein sequence ID" value="AFI91948.1"/>
    <property type="molecule type" value="Genomic_DNA"/>
</dbReference>
<dbReference type="GO" id="GO:0003700">
    <property type="term" value="F:DNA-binding transcription factor activity"/>
    <property type="evidence" value="ECO:0007669"/>
    <property type="project" value="InterPro"/>
</dbReference>